<protein>
    <submittedName>
        <fullName evidence="2">Uncharacterized protein</fullName>
    </submittedName>
</protein>
<evidence type="ECO:0000256" key="1">
    <source>
        <dbReference type="SAM" id="MobiDB-lite"/>
    </source>
</evidence>
<evidence type="ECO:0000313" key="2">
    <source>
        <dbReference type="EMBL" id="CAA9537094.1"/>
    </source>
</evidence>
<gene>
    <name evidence="2" type="ORF">AVDCRST_MAG85-4234</name>
</gene>
<feature type="compositionally biased region" description="Basic residues" evidence="1">
    <location>
        <begin position="1"/>
        <end position="19"/>
    </location>
</feature>
<dbReference type="AlphaFoldDB" id="A0A6J4U336"/>
<dbReference type="EMBL" id="CADCVT010000481">
    <property type="protein sequence ID" value="CAA9537094.1"/>
    <property type="molecule type" value="Genomic_DNA"/>
</dbReference>
<feature type="region of interest" description="Disordered" evidence="1">
    <location>
        <begin position="1"/>
        <end position="53"/>
    </location>
</feature>
<reference evidence="2" key="1">
    <citation type="submission" date="2020-02" db="EMBL/GenBank/DDBJ databases">
        <authorList>
            <person name="Meier V. D."/>
        </authorList>
    </citation>
    <scope>NUCLEOTIDE SEQUENCE</scope>
    <source>
        <strain evidence="2">AVDCRST_MAG85</strain>
    </source>
</reference>
<sequence>ADHHHHHPHQHLRVRRSSRRRADPGQRSSQGADDPPGRRFPADRQGGAGPPAV</sequence>
<name>A0A6J4U336_9ACTN</name>
<organism evidence="2">
    <name type="scientific">uncultured Solirubrobacteraceae bacterium</name>
    <dbReference type="NCBI Taxonomy" id="1162706"/>
    <lineage>
        <taxon>Bacteria</taxon>
        <taxon>Bacillati</taxon>
        <taxon>Actinomycetota</taxon>
        <taxon>Thermoleophilia</taxon>
        <taxon>Solirubrobacterales</taxon>
        <taxon>Solirubrobacteraceae</taxon>
        <taxon>environmental samples</taxon>
    </lineage>
</organism>
<proteinExistence type="predicted"/>
<feature type="non-terminal residue" evidence="2">
    <location>
        <position position="1"/>
    </location>
</feature>
<feature type="non-terminal residue" evidence="2">
    <location>
        <position position="53"/>
    </location>
</feature>
<accession>A0A6J4U336</accession>